<name>A0AAV7ERP0_ARIFI</name>
<keyword evidence="1" id="KW-0175">Coiled coil</keyword>
<protein>
    <recommendedName>
        <fullName evidence="3">DUF7746 domain-containing protein</fullName>
    </recommendedName>
</protein>
<evidence type="ECO:0000313" key="5">
    <source>
        <dbReference type="Proteomes" id="UP000825729"/>
    </source>
</evidence>
<sequence length="304" mass="34069">MTEATAPQPLDSRDVEQITHDGKEQEWQLSSGTVIKSVFPPKDALTIQGKPKSSLAVTQPTENSPSNPKTMDILQAVNQVIRQNNYANLTLEAIEKQLQQLEGKISQINAQMTSRPVNQEASSSSSKLVPKTFFLHQPSVLKTLPPEPSTTQILEQLLEKIGKSQLNTITEQDAYHKANLQHGSTVNTKWQSQKPRTSRSTPFDLKTEENPFLLSNSYDARTVYEWNIDGLPPKQIIDTIHRMLIYSNVCRAKGMVEAAIVSHVVSGLSGDLYGWWYNYLTKSQRAKILNAVKRNESGERILDS</sequence>
<evidence type="ECO:0000256" key="1">
    <source>
        <dbReference type="SAM" id="Coils"/>
    </source>
</evidence>
<evidence type="ECO:0000313" key="4">
    <source>
        <dbReference type="EMBL" id="KAG9450491.1"/>
    </source>
</evidence>
<feature type="region of interest" description="Disordered" evidence="2">
    <location>
        <begin position="185"/>
        <end position="204"/>
    </location>
</feature>
<organism evidence="4 5">
    <name type="scientific">Aristolochia fimbriata</name>
    <name type="common">White veined hardy Dutchman's pipe vine</name>
    <dbReference type="NCBI Taxonomy" id="158543"/>
    <lineage>
        <taxon>Eukaryota</taxon>
        <taxon>Viridiplantae</taxon>
        <taxon>Streptophyta</taxon>
        <taxon>Embryophyta</taxon>
        <taxon>Tracheophyta</taxon>
        <taxon>Spermatophyta</taxon>
        <taxon>Magnoliopsida</taxon>
        <taxon>Magnoliidae</taxon>
        <taxon>Piperales</taxon>
        <taxon>Aristolochiaceae</taxon>
        <taxon>Aristolochia</taxon>
    </lineage>
</organism>
<feature type="coiled-coil region" evidence="1">
    <location>
        <begin position="84"/>
        <end position="111"/>
    </location>
</feature>
<reference evidence="4 5" key="1">
    <citation type="submission" date="2021-07" db="EMBL/GenBank/DDBJ databases">
        <title>The Aristolochia fimbriata genome: insights into angiosperm evolution, floral development and chemical biosynthesis.</title>
        <authorList>
            <person name="Jiao Y."/>
        </authorList>
    </citation>
    <scope>NUCLEOTIDE SEQUENCE [LARGE SCALE GENOMIC DNA]</scope>
    <source>
        <strain evidence="4">IBCAS-2021</strain>
        <tissue evidence="4">Leaf</tissue>
    </source>
</reference>
<dbReference type="PANTHER" id="PTHR33054:SF9">
    <property type="entry name" value="CCHC-TYPE DOMAIN-CONTAINING PROTEIN"/>
    <property type="match status" value="1"/>
</dbReference>
<dbReference type="Pfam" id="PF24925">
    <property type="entry name" value="DUF7746"/>
    <property type="match status" value="1"/>
</dbReference>
<feature type="compositionally biased region" description="Polar residues" evidence="2">
    <location>
        <begin position="55"/>
        <end position="69"/>
    </location>
</feature>
<feature type="compositionally biased region" description="Basic and acidic residues" evidence="2">
    <location>
        <begin position="11"/>
        <end position="26"/>
    </location>
</feature>
<dbReference type="InterPro" id="IPR056648">
    <property type="entry name" value="DUF7746"/>
</dbReference>
<evidence type="ECO:0000256" key="2">
    <source>
        <dbReference type="SAM" id="MobiDB-lite"/>
    </source>
</evidence>
<dbReference type="AlphaFoldDB" id="A0AAV7ERP0"/>
<dbReference type="PANTHER" id="PTHR33054">
    <property type="entry name" value="CCHC-TYPE DOMAIN-CONTAINING PROTEIN"/>
    <property type="match status" value="1"/>
</dbReference>
<feature type="region of interest" description="Disordered" evidence="2">
    <location>
        <begin position="1"/>
        <end position="32"/>
    </location>
</feature>
<accession>A0AAV7ERP0</accession>
<gene>
    <name evidence="4" type="ORF">H6P81_010456</name>
</gene>
<evidence type="ECO:0000259" key="3">
    <source>
        <dbReference type="Pfam" id="PF24925"/>
    </source>
</evidence>
<feature type="compositionally biased region" description="Polar residues" evidence="2">
    <location>
        <begin position="185"/>
        <end position="201"/>
    </location>
</feature>
<dbReference type="Proteomes" id="UP000825729">
    <property type="component" value="Unassembled WGS sequence"/>
</dbReference>
<keyword evidence="5" id="KW-1185">Reference proteome</keyword>
<dbReference type="EMBL" id="JAINDJ010000004">
    <property type="protein sequence ID" value="KAG9450491.1"/>
    <property type="molecule type" value="Genomic_DNA"/>
</dbReference>
<feature type="domain" description="DUF7746" evidence="3">
    <location>
        <begin position="218"/>
        <end position="296"/>
    </location>
</feature>
<comment type="caution">
    <text evidence="4">The sequence shown here is derived from an EMBL/GenBank/DDBJ whole genome shotgun (WGS) entry which is preliminary data.</text>
</comment>
<proteinExistence type="predicted"/>
<feature type="region of interest" description="Disordered" evidence="2">
    <location>
        <begin position="45"/>
        <end position="69"/>
    </location>
</feature>